<dbReference type="EMBL" id="GDID01005193">
    <property type="protein sequence ID" value="JAP91413.1"/>
    <property type="molecule type" value="Transcribed_RNA"/>
</dbReference>
<evidence type="ECO:0000256" key="2">
    <source>
        <dbReference type="ARBA" id="ARBA00022676"/>
    </source>
</evidence>
<reference evidence="5" key="1">
    <citation type="submission" date="2015-07" db="EMBL/GenBank/DDBJ databases">
        <title>Adaptation to a free-living lifestyle via gene acquisitions in the diplomonad Trepomonas sp. PC1.</title>
        <authorList>
            <person name="Xu F."/>
            <person name="Jerlstrom-Hultqvist J."/>
            <person name="Kolisko M."/>
            <person name="Simpson A.G.B."/>
            <person name="Roger A.J."/>
            <person name="Svard S.G."/>
            <person name="Andersson J.O."/>
        </authorList>
    </citation>
    <scope>NUCLEOTIDE SEQUENCE</scope>
    <source>
        <strain evidence="5">PC1</strain>
    </source>
</reference>
<sequence length="445" mass="51099">MMIVGYINNPYKSKTFNSNKKLFTSQKNKVTLQMNQEPVVSIIMAAYNAEKFIEGTLKTALSQNYDNYNVIVVNDGSTDNTNQIVQDMTTQYPKLKLITMPRNRGQFYARALALKHASEFVMFQDADDDLTSDIVRTAVQKQQETNTDIVFFKTNVLDVASGAIIPGTPYGQMFPTPISGKGIFAMFEKVNSYYPLWGKLYRKELLEFGFSKLNILLGNRITFAEDYVLQSVIFNRDISVVGIDLVGYIYRVFPDSVCNRKSDEADFTKLFQFFFTKMYATKNMQPIKEKFGIALDLYATAHARFQAHIPLMKDLTKQLQVLQVYSEKMFDDEAELKKSIQEAWDKFFFSRCKLENGKYVEIDGTQTIDKDLVVGSKIVEKWKGKTVADYAKSNITFQNAMDIAEEIWHARENGEDVNQETDGGYRSWFENYQLLLQNPNATLLE</sequence>
<keyword evidence="3 5" id="KW-0808">Transferase</keyword>
<dbReference type="AlphaFoldDB" id="A0A146K3F3"/>
<dbReference type="InterPro" id="IPR029044">
    <property type="entry name" value="Nucleotide-diphossugar_trans"/>
</dbReference>
<dbReference type="Gene3D" id="3.90.550.10">
    <property type="entry name" value="Spore Coat Polysaccharide Biosynthesis Protein SpsA, Chain A"/>
    <property type="match status" value="1"/>
</dbReference>
<accession>A0A146K3F3</accession>
<gene>
    <name evidence="5" type="ORF">TPC1_16989</name>
</gene>
<dbReference type="InterPro" id="IPR001173">
    <property type="entry name" value="Glyco_trans_2-like"/>
</dbReference>
<dbReference type="PANTHER" id="PTHR43630">
    <property type="entry name" value="POLY-BETA-1,6-N-ACETYL-D-GLUCOSAMINE SYNTHASE"/>
    <property type="match status" value="1"/>
</dbReference>
<protein>
    <submittedName>
        <fullName evidence="5">Glycosyl transferase family 2 protein</fullName>
    </submittedName>
</protein>
<organism evidence="5">
    <name type="scientific">Trepomonas sp. PC1</name>
    <dbReference type="NCBI Taxonomy" id="1076344"/>
    <lineage>
        <taxon>Eukaryota</taxon>
        <taxon>Metamonada</taxon>
        <taxon>Diplomonadida</taxon>
        <taxon>Hexamitidae</taxon>
        <taxon>Hexamitinae</taxon>
        <taxon>Trepomonas</taxon>
    </lineage>
</organism>
<dbReference type="SUPFAM" id="SSF53448">
    <property type="entry name" value="Nucleotide-diphospho-sugar transferases"/>
    <property type="match status" value="1"/>
</dbReference>
<keyword evidence="2" id="KW-0328">Glycosyltransferase</keyword>
<dbReference type="GO" id="GO:0016757">
    <property type="term" value="F:glycosyltransferase activity"/>
    <property type="evidence" value="ECO:0007669"/>
    <property type="project" value="UniProtKB-KW"/>
</dbReference>
<name>A0A146K3F3_9EUKA</name>
<dbReference type="PANTHER" id="PTHR43630:SF1">
    <property type="entry name" value="POLY-BETA-1,6-N-ACETYL-D-GLUCOSAMINE SYNTHASE"/>
    <property type="match status" value="1"/>
</dbReference>
<evidence type="ECO:0000256" key="3">
    <source>
        <dbReference type="ARBA" id="ARBA00022679"/>
    </source>
</evidence>
<dbReference type="CDD" id="cd00761">
    <property type="entry name" value="Glyco_tranf_GTA_type"/>
    <property type="match status" value="1"/>
</dbReference>
<proteinExistence type="predicted"/>
<feature type="domain" description="Glycosyltransferase 2-like" evidence="4">
    <location>
        <begin position="41"/>
        <end position="206"/>
    </location>
</feature>
<comment type="function">
    <text evidence="1">Dolichyl-phosphate beta-glucosyltransferase involved in the glycosylation of glycoproteins through the synthesis of dolichyl beta-D-glucosyl phosphate which serves as a sugar donor for transfer of three glucose residues to the Man-9-GlcNAc-2-PP-dolichol precursor to N-glycans.</text>
</comment>
<evidence type="ECO:0000256" key="1">
    <source>
        <dbReference type="ARBA" id="ARBA00003301"/>
    </source>
</evidence>
<evidence type="ECO:0000313" key="5">
    <source>
        <dbReference type="EMBL" id="JAP91413.1"/>
    </source>
</evidence>
<dbReference type="Pfam" id="PF00535">
    <property type="entry name" value="Glycos_transf_2"/>
    <property type="match status" value="1"/>
</dbReference>
<evidence type="ECO:0000259" key="4">
    <source>
        <dbReference type="Pfam" id="PF00535"/>
    </source>
</evidence>